<keyword evidence="2" id="KW-1185">Reference proteome</keyword>
<dbReference type="KEGG" id="omr:OXIME_000183"/>
<dbReference type="Proteomes" id="UP001451606">
    <property type="component" value="Chromosome"/>
</dbReference>
<dbReference type="GeneID" id="95966907"/>
<sequence length="55" mass="6059">MHDLIVVGSSPLGSYLSYELSKKGYGVLNLEEQREIGKPAECTGLVSERVSKYVK</sequence>
<name>A0AAX4NFA7_9ARCH</name>
<dbReference type="EMBL" id="CP133772">
    <property type="protein sequence ID" value="WYX99647.1"/>
    <property type="molecule type" value="Genomic_DNA"/>
</dbReference>
<dbReference type="RefSeq" id="WP_393971615.1">
    <property type="nucleotide sequence ID" value="NZ_CP133772.1"/>
</dbReference>
<accession>A0AAX4NFA7</accession>
<evidence type="ECO:0008006" key="3">
    <source>
        <dbReference type="Google" id="ProtNLM"/>
    </source>
</evidence>
<proteinExistence type="predicted"/>
<dbReference type="AlphaFoldDB" id="A0AAX4NFA7"/>
<protein>
    <recommendedName>
        <fullName evidence="3">Dehydrogenase</fullName>
    </recommendedName>
</protein>
<dbReference type="Gene3D" id="3.50.50.60">
    <property type="entry name" value="FAD/NAD(P)-binding domain"/>
    <property type="match status" value="1"/>
</dbReference>
<evidence type="ECO:0000313" key="1">
    <source>
        <dbReference type="EMBL" id="WYX99647.1"/>
    </source>
</evidence>
<dbReference type="SUPFAM" id="SSF51905">
    <property type="entry name" value="FAD/NAD(P)-binding domain"/>
    <property type="match status" value="1"/>
</dbReference>
<dbReference type="InterPro" id="IPR036188">
    <property type="entry name" value="FAD/NAD-bd_sf"/>
</dbReference>
<evidence type="ECO:0000313" key="2">
    <source>
        <dbReference type="Proteomes" id="UP001451606"/>
    </source>
</evidence>
<gene>
    <name evidence="1" type="ORF">OXIME_000183</name>
</gene>
<organism evidence="1 2">
    <name type="scientific">Oxyplasma meridianum</name>
    <dbReference type="NCBI Taxonomy" id="3073602"/>
    <lineage>
        <taxon>Archaea</taxon>
        <taxon>Methanobacteriati</taxon>
        <taxon>Thermoplasmatota</taxon>
        <taxon>Thermoplasmata</taxon>
        <taxon>Thermoplasmatales</taxon>
        <taxon>Thermoplasmataceae</taxon>
        <taxon>Oxyplasma</taxon>
    </lineage>
</organism>
<reference evidence="1 2" key="1">
    <citation type="submission" date="2023-09" db="EMBL/GenBank/DDBJ databases">
        <authorList>
            <person name="Golyshina O.V."/>
            <person name="Lunev E.A."/>
            <person name="Bargiela R."/>
            <person name="Gaines M.C."/>
            <person name="Daum B."/>
            <person name="Bale N.J."/>
            <person name="Koenen M."/>
            <person name="Sinninghe Damst J.S."/>
            <person name="Yakimov M."/>
            <person name="Golyshin P.N."/>
        </authorList>
    </citation>
    <scope>NUCLEOTIDE SEQUENCE [LARGE SCALE GENOMIC DNA]</scope>
    <source>
        <strain evidence="1 2">M1</strain>
    </source>
</reference>